<accession>A0A5C1E3Q8</accession>
<protein>
    <recommendedName>
        <fullName evidence="3">Proline rich signal peptide protein</fullName>
    </recommendedName>
</protein>
<gene>
    <name evidence="1" type="ORF">OTERR_00240</name>
</gene>
<name>A0A5C1E3Q8_9RHOO</name>
<dbReference type="AlphaFoldDB" id="A0A5C1E3Q8"/>
<dbReference type="Proteomes" id="UP000323671">
    <property type="component" value="Chromosome"/>
</dbReference>
<sequence>MPAASSPRCSLARQCWRGLLVLLAILLLGMVPAVAAEIEVRQPVLVAGDDGYAVSADFVFDLPARLEDAVTRGVVLPFVIEFEITRRRWWWLDESVVTRSQTVRLSYHALTRQYRLSVGALHQSFSSLEEALRLLSRLRHWTVLERSQLRSGDPYEAALRLRLDISQLPKPFQISALANRDWTLSSDWARWSFVPASLPSEAR</sequence>
<dbReference type="InterPro" id="IPR025500">
    <property type="entry name" value="DUF4390"/>
</dbReference>
<dbReference type="Pfam" id="PF14334">
    <property type="entry name" value="DUF4390"/>
    <property type="match status" value="1"/>
</dbReference>
<evidence type="ECO:0000313" key="2">
    <source>
        <dbReference type="Proteomes" id="UP000323671"/>
    </source>
</evidence>
<dbReference type="KEGG" id="otr:OTERR_00240"/>
<dbReference type="EMBL" id="CP022579">
    <property type="protein sequence ID" value="QEL63500.1"/>
    <property type="molecule type" value="Genomic_DNA"/>
</dbReference>
<organism evidence="1 2">
    <name type="scientific">Oryzomicrobium terrae</name>
    <dbReference type="NCBI Taxonomy" id="1735038"/>
    <lineage>
        <taxon>Bacteria</taxon>
        <taxon>Pseudomonadati</taxon>
        <taxon>Pseudomonadota</taxon>
        <taxon>Betaproteobacteria</taxon>
        <taxon>Rhodocyclales</taxon>
        <taxon>Rhodocyclaceae</taxon>
        <taxon>Oryzomicrobium</taxon>
    </lineage>
</organism>
<proteinExistence type="predicted"/>
<evidence type="ECO:0000313" key="1">
    <source>
        <dbReference type="EMBL" id="QEL63500.1"/>
    </source>
</evidence>
<evidence type="ECO:0008006" key="3">
    <source>
        <dbReference type="Google" id="ProtNLM"/>
    </source>
</evidence>
<reference evidence="1 2" key="1">
    <citation type="submission" date="2017-07" db="EMBL/GenBank/DDBJ databases">
        <title>Complete genome sequence of Oryzomicrobium terrae TPP412.</title>
        <authorList>
            <person name="Chiu L.-W."/>
            <person name="Lo K.-J."/>
            <person name="Tsai Y.-M."/>
            <person name="Lin S.-S."/>
            <person name="Kuo C.-H."/>
            <person name="Liu C.-T."/>
        </authorList>
    </citation>
    <scope>NUCLEOTIDE SEQUENCE [LARGE SCALE GENOMIC DNA]</scope>
    <source>
        <strain evidence="1 2">TPP412</strain>
    </source>
</reference>
<keyword evidence="2" id="KW-1185">Reference proteome</keyword>